<keyword evidence="1" id="KW-0547">Nucleotide-binding</keyword>
<dbReference type="Pfam" id="PF21268">
    <property type="entry name" value="Helic-prim_T7_N"/>
    <property type="match status" value="1"/>
</dbReference>
<reference evidence="3" key="1">
    <citation type="submission" date="2020-04" db="EMBL/GenBank/DDBJ databases">
        <authorList>
            <person name="Chiriac C."/>
            <person name="Salcher M."/>
            <person name="Ghai R."/>
            <person name="Kavagutti S V."/>
        </authorList>
    </citation>
    <scope>NUCLEOTIDE SEQUENCE</scope>
</reference>
<feature type="site" description="dTTP/dATP binding" evidence="1">
    <location>
        <position position="511"/>
    </location>
</feature>
<dbReference type="InterPro" id="IPR027417">
    <property type="entry name" value="P-loop_NTPase"/>
</dbReference>
<dbReference type="Pfam" id="PF03796">
    <property type="entry name" value="DnaB_C"/>
    <property type="match status" value="1"/>
</dbReference>
<comment type="function">
    <text evidence="1">ATP-dependent DNA helicase and primase essential for viral DNA replication and recombination. The helicase moves 5' -&gt; 3' on the lagging strand template, unwinding the DNA duplex ahead of the leading strand polymerase at the replication fork and generating ssDNA for both leading and lagging strand synthesis. ATP or dTTP hydrolysis propels each helicase domain to translocate sequentially along DNA. Mediates strand transfer when a joint molecule is available and participates in recombinational DNA repair through its role in strand exchange. Primase activity synthesizes short RNA primers at the sequence 5'-GTC-3' on the lagging strand that the polymerase elongates using dNTPs and providing the primase is still present.</text>
</comment>
<dbReference type="CDD" id="cd19483">
    <property type="entry name" value="RecA-like_Gp4D_helicase"/>
    <property type="match status" value="1"/>
</dbReference>
<dbReference type="GO" id="GO:0005524">
    <property type="term" value="F:ATP binding"/>
    <property type="evidence" value="ECO:0007669"/>
    <property type="project" value="UniProtKB-UniRule"/>
</dbReference>
<feature type="site" description="dTTP/dATP binding" evidence="1">
    <location>
        <position position="498"/>
    </location>
</feature>
<keyword evidence="1" id="KW-0067">ATP-binding</keyword>
<gene>
    <name evidence="3" type="ORF">UFOVP401_4</name>
</gene>
<keyword evidence="1" id="KW-0460">Magnesium</keyword>
<sequence>MTSHNESEFVQHEPCPGCGSKDNLARYTDGHAYCFGCKHYEPATNAVEKTDLPRRTDLIPVEFAALKKRGISEETCRFFRYGIGQFNNQTVQVAQYIKDGEVVAQKLRFPSKDFISIGDAKSLPLYGMHLWRDGGRMVTVTEGEVDALTVSQLFGNKWPVVSVPTGASGAVKSFQNNLEWLEKFDSVVIMFDDDEPGRKAAKECAMLLTPGKAKIGTIPNFKDANEAHMAGEGKKVIDAVYGAKAYRPDGVVLGSDLWDTVNEDDPNDSTPYPWAALNEKLLGIRKGELVVLTSGTGIGKSSVCREMVCHLIRSGKKVGLLMLEESVKRTARNLMGIHLNTPPYFWADRSISDEQKREAFDATVAKVVLFDHFGSVDPENLLARTRYMIKSCGCDYIFLDHLSIVVSGLGDGDERRLIDNAMTSLRSLVEETQAAMFVVSHLRRPDGDRGHEEGATTSLAQLRGSHSIAQLADAVIGLERNQQGENPNELVLRVLKNRFTGDTGVAGMLRYFKETGRLAEVEMEMNDEI</sequence>
<keyword evidence="1" id="KW-0378">Hydrolase</keyword>
<dbReference type="GO" id="GO:0016787">
    <property type="term" value="F:hydrolase activity"/>
    <property type="evidence" value="ECO:0007669"/>
    <property type="project" value="UniProtKB-KW"/>
</dbReference>
<feature type="binding site" evidence="1">
    <location>
        <position position="142"/>
    </location>
    <ligand>
        <name>Mg(2+)</name>
        <dbReference type="ChEBI" id="CHEBI:18420"/>
        <label>1</label>
        <note>catalytic</note>
    </ligand>
</feature>
<comment type="similarity">
    <text evidence="1">Belongs to the Teseptimavirus DNA helicase/primase family.</text>
</comment>
<dbReference type="Gene3D" id="2.20.25.10">
    <property type="match status" value="1"/>
</dbReference>
<evidence type="ECO:0000259" key="2">
    <source>
        <dbReference type="PROSITE" id="PS51199"/>
    </source>
</evidence>
<feature type="binding site" evidence="1">
    <location>
        <position position="18"/>
    </location>
    <ligand>
        <name>Zn(2+)</name>
        <dbReference type="ChEBI" id="CHEBI:29105"/>
    </ligand>
</feature>
<comment type="caution">
    <text evidence="1">Lacks conserved residue(s) required for the propagation of feature annotation.</text>
</comment>
<feature type="binding site" evidence="1">
    <location>
        <position position="37"/>
    </location>
    <ligand>
        <name>Zn(2+)</name>
        <dbReference type="ChEBI" id="CHEBI:29105"/>
    </ligand>
</feature>
<feature type="binding site" evidence="1">
    <location>
        <position position="223"/>
    </location>
    <ligand>
        <name>Mg(2+)</name>
        <dbReference type="ChEBI" id="CHEBI:18420"/>
        <label>2</label>
    </ligand>
</feature>
<dbReference type="GO" id="GO:0006269">
    <property type="term" value="P:DNA replication, synthesis of primer"/>
    <property type="evidence" value="ECO:0007669"/>
    <property type="project" value="UniProtKB-KW"/>
</dbReference>
<dbReference type="GO" id="GO:0008270">
    <property type="term" value="F:zinc ion binding"/>
    <property type="evidence" value="ECO:0007669"/>
    <property type="project" value="UniProtKB-UniRule"/>
</dbReference>
<dbReference type="GO" id="GO:0039693">
    <property type="term" value="P:viral DNA genome replication"/>
    <property type="evidence" value="ECO:0007669"/>
    <property type="project" value="UniProtKB-UniRule"/>
</dbReference>
<evidence type="ECO:0000256" key="1">
    <source>
        <dbReference type="HAMAP-Rule" id="MF_04154"/>
    </source>
</evidence>
<comment type="cofactor">
    <cofactor evidence="1">
        <name>Mg(2+)</name>
        <dbReference type="ChEBI" id="CHEBI:18420"/>
    </cofactor>
    <text evidence="1">Binds 2 Mg(2+), one of which is catalytic.</text>
</comment>
<keyword evidence="1" id="KW-1194">Viral DNA replication</keyword>
<dbReference type="InterPro" id="IPR013237">
    <property type="entry name" value="Phage_T7_Gp4_N"/>
</dbReference>
<keyword evidence="1" id="KW-0863">Zinc-finger</keyword>
<dbReference type="EMBL" id="LR796384">
    <property type="protein sequence ID" value="CAB4140887.1"/>
    <property type="molecule type" value="Genomic_DNA"/>
</dbReference>
<dbReference type="HAMAP" id="MF_04154">
    <property type="entry name" value="Helic_Prim_T7"/>
    <property type="match status" value="1"/>
</dbReference>
<dbReference type="InterPro" id="IPR027032">
    <property type="entry name" value="Twinkle-like"/>
</dbReference>
<dbReference type="CDD" id="cd01029">
    <property type="entry name" value="TOPRIM_primases"/>
    <property type="match status" value="1"/>
</dbReference>
<keyword evidence="1" id="KW-0347">Helicase</keyword>
<dbReference type="Pfam" id="PF13155">
    <property type="entry name" value="Toprim_2"/>
    <property type="match status" value="1"/>
</dbReference>
<feature type="site" description="dTTP/dATP binding" evidence="1">
    <location>
        <position position="480"/>
    </location>
</feature>
<dbReference type="Gene3D" id="2.20.25.180">
    <property type="match status" value="1"/>
</dbReference>
<feature type="binding site" evidence="1">
    <location>
        <position position="34"/>
    </location>
    <ligand>
        <name>Zn(2+)</name>
        <dbReference type="ChEBI" id="CHEBI:29105"/>
    </ligand>
</feature>
<organism evidence="3">
    <name type="scientific">uncultured Caudovirales phage</name>
    <dbReference type="NCBI Taxonomy" id="2100421"/>
    <lineage>
        <taxon>Viruses</taxon>
        <taxon>Duplodnaviria</taxon>
        <taxon>Heunggongvirae</taxon>
        <taxon>Uroviricota</taxon>
        <taxon>Caudoviricetes</taxon>
        <taxon>Peduoviridae</taxon>
        <taxon>Maltschvirus</taxon>
        <taxon>Maltschvirus maltsch</taxon>
    </lineage>
</organism>
<dbReference type="InterPro" id="IPR034154">
    <property type="entry name" value="TOPRIM_DnaG/twinkle"/>
</dbReference>
<keyword evidence="1" id="KW-0808">Transferase</keyword>
<dbReference type="EC" id="2.7.7.-" evidence="1"/>
<dbReference type="SUPFAM" id="SSF57783">
    <property type="entry name" value="Zinc beta-ribbon"/>
    <property type="match status" value="1"/>
</dbReference>
<feature type="zinc finger region" description="C4-like; zinc ribbon fold" evidence="1">
    <location>
        <begin position="15"/>
        <end position="37"/>
    </location>
</feature>
<keyword evidence="1" id="KW-0511">Multifunctional enzyme</keyword>
<feature type="binding site" evidence="1">
    <location>
        <begin position="294"/>
        <end position="301"/>
    </location>
    <ligand>
        <name>ATP</name>
        <dbReference type="ChEBI" id="CHEBI:30616"/>
    </ligand>
</feature>
<dbReference type="InterPro" id="IPR007694">
    <property type="entry name" value="DNA_helicase_DnaB-like_C"/>
</dbReference>
<feature type="site" description="dTTP/dATP binding" evidence="1">
    <location>
        <position position="441"/>
    </location>
</feature>
<dbReference type="SMART" id="SM00778">
    <property type="entry name" value="Prim_Zn_Ribbon"/>
    <property type="match status" value="1"/>
</dbReference>
<evidence type="ECO:0000313" key="3">
    <source>
        <dbReference type="EMBL" id="CAB4140887.1"/>
    </source>
</evidence>
<keyword evidence="1" id="KW-0548">Nucleotidyltransferase</keyword>
<keyword evidence="1" id="KW-0479">Metal-binding</keyword>
<dbReference type="GO" id="GO:0043139">
    <property type="term" value="F:5'-3' DNA helicase activity"/>
    <property type="evidence" value="ECO:0007669"/>
    <property type="project" value="InterPro"/>
</dbReference>
<dbReference type="Gene3D" id="3.40.1360.10">
    <property type="match status" value="1"/>
</dbReference>
<keyword evidence="1" id="KW-0639">Primosome</keyword>
<feature type="binding site" evidence="1">
    <location>
        <position position="15"/>
    </location>
    <ligand>
        <name>Zn(2+)</name>
        <dbReference type="ChEBI" id="CHEBI:29105"/>
    </ligand>
</feature>
<dbReference type="InterPro" id="IPR046394">
    <property type="entry name" value="Helic_Prim_T7"/>
</dbReference>
<dbReference type="EC" id="3.6.4.12" evidence="1"/>
<dbReference type="PROSITE" id="PS51199">
    <property type="entry name" value="SF4_HELICASE"/>
    <property type="match status" value="1"/>
</dbReference>
<comment type="subunit">
    <text evidence="1">Homohexamer. Assembles as a hexamer onto linear or circular ssDNA in the presence of ATP or dTTP. Interacts (via C-terminus) with the viral DNA polymerase that is bound to DNA; this interaction is essential to initiate leading-strand DNA synthesis. The priming complex consists of 2 DNA polymerases and 1 helicase-primase hexamer that assemble on the DNA template. Interacts with the single-stranded DNA-binding protein. Part of the replicase complex that includes the DNA polymerase, the primase/helicase and the single-stranded DNA binding protein.</text>
</comment>
<dbReference type="GO" id="GO:0003899">
    <property type="term" value="F:DNA-directed RNA polymerase activity"/>
    <property type="evidence" value="ECO:0007669"/>
    <property type="project" value="UniProtKB-UniRule"/>
</dbReference>
<accession>A0A6J5M5X6</accession>
<dbReference type="Gene3D" id="3.40.50.300">
    <property type="entry name" value="P-loop containing nucleotide triphosphate hydrolases"/>
    <property type="match status" value="1"/>
</dbReference>
<dbReference type="SUPFAM" id="SSF52540">
    <property type="entry name" value="P-loop containing nucleoside triphosphate hydrolases"/>
    <property type="match status" value="1"/>
</dbReference>
<dbReference type="PANTHER" id="PTHR12873">
    <property type="entry name" value="T7-LIKE MITOCHONDRIAL DNA HELICASE"/>
    <property type="match status" value="1"/>
</dbReference>
<keyword evidence="1" id="KW-0862">Zinc</keyword>
<comment type="catalytic activity">
    <reaction evidence="1">
        <text>ATP + H2O = ADP + phosphate + H(+)</text>
        <dbReference type="Rhea" id="RHEA:13065"/>
        <dbReference type="ChEBI" id="CHEBI:15377"/>
        <dbReference type="ChEBI" id="CHEBI:15378"/>
        <dbReference type="ChEBI" id="CHEBI:30616"/>
        <dbReference type="ChEBI" id="CHEBI:43474"/>
        <dbReference type="ChEBI" id="CHEBI:456216"/>
        <dbReference type="EC" id="3.6.4.12"/>
    </reaction>
</comment>
<dbReference type="SUPFAM" id="SSF56731">
    <property type="entry name" value="DNA primase core"/>
    <property type="match status" value="1"/>
</dbReference>
<name>A0A6J5M5X6_9CAUD</name>
<proteinExistence type="inferred from homology"/>
<dbReference type="GO" id="GO:0003697">
    <property type="term" value="F:single-stranded DNA binding"/>
    <property type="evidence" value="ECO:0007669"/>
    <property type="project" value="InterPro"/>
</dbReference>
<dbReference type="PANTHER" id="PTHR12873:SF0">
    <property type="entry name" value="TWINKLE MTDNA HELICASE"/>
    <property type="match status" value="1"/>
</dbReference>
<protein>
    <recommendedName>
        <fullName evidence="1">DNA helicase/primase</fullName>
        <ecNumber evidence="1">2.7.7.-</ecNumber>
        <ecNumber evidence="1">3.6.4.12</ecNumber>
    </recommendedName>
</protein>
<dbReference type="InterPro" id="IPR048774">
    <property type="entry name" value="Helic-prim_T7_N"/>
</dbReference>
<feature type="domain" description="SF4 helicase" evidence="2">
    <location>
        <begin position="263"/>
        <end position="524"/>
    </location>
</feature>
<keyword evidence="1" id="KW-0235">DNA replication</keyword>
<feature type="binding site" evidence="1">
    <location>
        <position position="192"/>
    </location>
    <ligand>
        <name>Mg(2+)</name>
        <dbReference type="ChEBI" id="CHEBI:18420"/>
        <label>1</label>
        <note>catalytic</note>
    </ligand>
</feature>
<comment type="domain">
    <text evidence="1">The N-terminus zinc finger domain is essential for delivering the primed DNA template to the DNA polymerase. The central core domain contains the primase activity. The C-terminus region is responsible for the helicase activity and binds 1 Mg(2+)-dTTP.</text>
</comment>